<organism evidence="1 2">
    <name type="scientific">Solanum tuberosum</name>
    <name type="common">Potato</name>
    <dbReference type="NCBI Taxonomy" id="4113"/>
    <lineage>
        <taxon>Eukaryota</taxon>
        <taxon>Viridiplantae</taxon>
        <taxon>Streptophyta</taxon>
        <taxon>Embryophyta</taxon>
        <taxon>Tracheophyta</taxon>
        <taxon>Spermatophyta</taxon>
        <taxon>Magnoliopsida</taxon>
        <taxon>eudicotyledons</taxon>
        <taxon>Gunneridae</taxon>
        <taxon>Pentapetalae</taxon>
        <taxon>asterids</taxon>
        <taxon>lamiids</taxon>
        <taxon>Solanales</taxon>
        <taxon>Solanaceae</taxon>
        <taxon>Solanoideae</taxon>
        <taxon>Solaneae</taxon>
        <taxon>Solanum</taxon>
    </lineage>
</organism>
<comment type="caution">
    <text evidence="1">The sequence shown here is derived from an EMBL/GenBank/DDBJ whole genome shotgun (WGS) entry which is preliminary data.</text>
</comment>
<dbReference type="EMBL" id="JAIVGD010000019">
    <property type="protein sequence ID" value="KAH0750736.1"/>
    <property type="molecule type" value="Genomic_DNA"/>
</dbReference>
<sequence>MAQREQYMKRKSLNKFTSTFTLAQLGLDWFFVAISTCRDLPTADANEKIASLTKKFGGNSRKEIQAMAVVVSSSGSKSGSHFSVLIG</sequence>
<gene>
    <name evidence="1" type="ORF">KY290_029968</name>
</gene>
<protein>
    <submittedName>
        <fullName evidence="1">Uncharacterized protein</fullName>
    </submittedName>
</protein>
<reference evidence="1 2" key="1">
    <citation type="journal article" date="2021" name="bioRxiv">
        <title>Chromosome-scale and haplotype-resolved genome assembly of a tetraploid potato cultivar.</title>
        <authorList>
            <person name="Sun H."/>
            <person name="Jiao W.-B."/>
            <person name="Krause K."/>
            <person name="Campoy J.A."/>
            <person name="Goel M."/>
            <person name="Folz-Donahue K."/>
            <person name="Kukat C."/>
            <person name="Huettel B."/>
            <person name="Schneeberger K."/>
        </authorList>
    </citation>
    <scope>NUCLEOTIDE SEQUENCE [LARGE SCALE GENOMIC DNA]</scope>
    <source>
        <strain evidence="1">SolTubOtavaFocal</strain>
        <tissue evidence="1">Leaves</tissue>
    </source>
</reference>
<dbReference type="Proteomes" id="UP000826656">
    <property type="component" value="Unassembled WGS sequence"/>
</dbReference>
<evidence type="ECO:0000313" key="1">
    <source>
        <dbReference type="EMBL" id="KAH0750736.1"/>
    </source>
</evidence>
<keyword evidence="2" id="KW-1185">Reference proteome</keyword>
<evidence type="ECO:0000313" key="2">
    <source>
        <dbReference type="Proteomes" id="UP000826656"/>
    </source>
</evidence>
<accession>A0ABQ7UM78</accession>
<name>A0ABQ7UM78_SOLTU</name>
<proteinExistence type="predicted"/>